<feature type="region of interest" description="Disordered" evidence="1">
    <location>
        <begin position="200"/>
        <end position="341"/>
    </location>
</feature>
<dbReference type="AlphaFoldDB" id="A0AB34X4A4"/>
<feature type="region of interest" description="Disordered" evidence="1">
    <location>
        <begin position="75"/>
        <end position="101"/>
    </location>
</feature>
<feature type="compositionally biased region" description="Polar residues" evidence="1">
    <location>
        <begin position="436"/>
        <end position="450"/>
    </location>
</feature>
<evidence type="ECO:0000313" key="4">
    <source>
        <dbReference type="Proteomes" id="UP000070572"/>
    </source>
</evidence>
<evidence type="ECO:0000256" key="2">
    <source>
        <dbReference type="SAM" id="Phobius"/>
    </source>
</evidence>
<evidence type="ECO:0000313" key="3">
    <source>
        <dbReference type="EMBL" id="KXB82184.1"/>
    </source>
</evidence>
<feature type="compositionally biased region" description="Basic and acidic residues" evidence="1">
    <location>
        <begin position="660"/>
        <end position="671"/>
    </location>
</feature>
<feature type="compositionally biased region" description="Low complexity" evidence="1">
    <location>
        <begin position="573"/>
        <end position="601"/>
    </location>
</feature>
<feature type="region of interest" description="Disordered" evidence="1">
    <location>
        <begin position="35"/>
        <end position="60"/>
    </location>
</feature>
<dbReference type="RefSeq" id="WP_060919926.1">
    <property type="nucleotide sequence ID" value="NZ_KQ960674.1"/>
</dbReference>
<feature type="region of interest" description="Disordered" evidence="1">
    <location>
        <begin position="488"/>
        <end position="601"/>
    </location>
</feature>
<comment type="caution">
    <text evidence="3">The sequence shown here is derived from an EMBL/GenBank/DDBJ whole genome shotgun (WGS) entry which is preliminary data.</text>
</comment>
<evidence type="ECO:0000256" key="1">
    <source>
        <dbReference type="SAM" id="MobiDB-lite"/>
    </source>
</evidence>
<feature type="compositionally biased region" description="Low complexity" evidence="1">
    <location>
        <begin position="416"/>
        <end position="433"/>
    </location>
</feature>
<sequence>MSEADFPSRPLEQTYSPISKYGQISIAEQLARLEEIRTGGRRPAYRPQPPSQESQWGQIQEGFSQVEGDISWQLRQESSAAEQKRQRQLSPEQDGRSWVQEYREKQQMRKVAQEARERAEADLQRILKEREEAQAYAREQERLAAEAAERLRKLEDAEQEALRTAAREQQRREQRVLNTQVAEEKSEAEKMAELLASFQNLQAGSAQPPASAPAAPADATLRVTEAMSQEAQPVPQVPLQSPPRDSLAESHPRAVSQEPAAPLTPTPQPESPRQAPAGAARTQVGVAAAPVDLGERQPQAPSRIFADTPGGTGKPVYSPANADAGLSGPTPGVGTALDADTTQPVKVSPIDALADEADDRALADSLAFAATNKHHAATSLAPVPAPKTPAPWPGNVAPAPAPANSLARGQAGAVRPQVASPVAPAPQVQSAPAGATNAQTAPRTSAQLSASGAANLPPLNLAVGEAGSAAEMFQQALAQSNLGATRAASAASQTPGSAGNTASQVSVRPAPAPPSTTSGQRQVSGLAAAAQVEPQVSQVSAAPASGVQPASPAPAIPAQGNVVAPPPAPAPGTLPGSPATQPAYAPSAAPALPDSAPAPTSATAIAASPTAASAAVVSPTAAAVTNSAEAKPSEVPFASAESEPPQEEKTRWWQWKQKVKKAEAPEQEDTRAGAWQESADEESEEEPLTFIQTFLRWVLRLSILLIIALGMVLTMDRPVISQTMGQDILQAGIVDNVTVTQI</sequence>
<accession>A0AB34X4A4</accession>
<keyword evidence="2" id="KW-0472">Membrane</keyword>
<dbReference type="EMBL" id="LSDN01000001">
    <property type="protein sequence ID" value="KXB82184.1"/>
    <property type="molecule type" value="Genomic_DNA"/>
</dbReference>
<feature type="compositionally biased region" description="Basic and acidic residues" evidence="1">
    <location>
        <begin position="165"/>
        <end position="175"/>
    </location>
</feature>
<name>A0AB34X4A4_9ACTO</name>
<keyword evidence="2" id="KW-0812">Transmembrane</keyword>
<feature type="region of interest" description="Disordered" evidence="1">
    <location>
        <begin position="628"/>
        <end position="686"/>
    </location>
</feature>
<protein>
    <submittedName>
        <fullName evidence="3">Uncharacterized protein</fullName>
    </submittedName>
</protein>
<organism evidence="3 4">
    <name type="scientific">Varibaculum cambriense</name>
    <dbReference type="NCBI Taxonomy" id="184870"/>
    <lineage>
        <taxon>Bacteria</taxon>
        <taxon>Bacillati</taxon>
        <taxon>Actinomycetota</taxon>
        <taxon>Actinomycetes</taxon>
        <taxon>Actinomycetales</taxon>
        <taxon>Actinomycetaceae</taxon>
        <taxon>Varibaculum</taxon>
    </lineage>
</organism>
<feature type="compositionally biased region" description="Low complexity" evidence="1">
    <location>
        <begin position="200"/>
        <end position="219"/>
    </location>
</feature>
<dbReference type="Proteomes" id="UP000070572">
    <property type="component" value="Unassembled WGS sequence"/>
</dbReference>
<feature type="compositionally biased region" description="Low complexity" evidence="1">
    <location>
        <begin position="232"/>
        <end position="243"/>
    </location>
</feature>
<feature type="compositionally biased region" description="Polar residues" evidence="1">
    <location>
        <begin position="490"/>
        <end position="506"/>
    </location>
</feature>
<feature type="region of interest" description="Disordered" evidence="1">
    <location>
        <begin position="158"/>
        <end position="188"/>
    </location>
</feature>
<feature type="compositionally biased region" description="Polar residues" evidence="1">
    <location>
        <begin position="51"/>
        <end position="60"/>
    </location>
</feature>
<feature type="transmembrane region" description="Helical" evidence="2">
    <location>
        <begin position="697"/>
        <end position="715"/>
    </location>
</feature>
<feature type="region of interest" description="Disordered" evidence="1">
    <location>
        <begin position="401"/>
        <end position="450"/>
    </location>
</feature>
<keyword evidence="2" id="KW-1133">Transmembrane helix</keyword>
<gene>
    <name evidence="3" type="ORF">HMPREF1862_00023</name>
</gene>
<reference evidence="3 4" key="1">
    <citation type="submission" date="2016-01" db="EMBL/GenBank/DDBJ databases">
        <authorList>
            <person name="Mitreva M."/>
            <person name="Pepin K.H."/>
            <person name="Mihindukulasuriya K.A."/>
            <person name="Fulton R."/>
            <person name="Fronick C."/>
            <person name="O'Laughlin M."/>
            <person name="Miner T."/>
            <person name="Herter B."/>
            <person name="Rosa B.A."/>
            <person name="Cordes M."/>
            <person name="Tomlinson C."/>
            <person name="Wollam A."/>
            <person name="Palsikar V.B."/>
            <person name="Mardis E.R."/>
            <person name="Wilson R.K."/>
        </authorList>
    </citation>
    <scope>NUCLEOTIDE SEQUENCE [LARGE SCALE GENOMIC DNA]</scope>
    <source>
        <strain evidence="3 4">DNF00696</strain>
    </source>
</reference>
<proteinExistence type="predicted"/>